<dbReference type="NCBIfam" id="TIGR02595">
    <property type="entry name" value="PEP_CTERM"/>
    <property type="match status" value="1"/>
</dbReference>
<feature type="transmembrane region" description="Helical" evidence="1">
    <location>
        <begin position="20"/>
        <end position="38"/>
    </location>
</feature>
<protein>
    <submittedName>
        <fullName evidence="3">PEP-CTERM protein-sorting domain-containing protein</fullName>
    </submittedName>
</protein>
<evidence type="ECO:0000313" key="4">
    <source>
        <dbReference type="Proteomes" id="UP000198814"/>
    </source>
</evidence>
<organism evidence="3 4">
    <name type="scientific">Nitrosomonas oligotropha</name>
    <dbReference type="NCBI Taxonomy" id="42354"/>
    <lineage>
        <taxon>Bacteria</taxon>
        <taxon>Pseudomonadati</taxon>
        <taxon>Pseudomonadota</taxon>
        <taxon>Betaproteobacteria</taxon>
        <taxon>Nitrosomonadales</taxon>
        <taxon>Nitrosomonadaceae</taxon>
        <taxon>Nitrosomonas</taxon>
    </lineage>
</organism>
<dbReference type="InterPro" id="IPR013424">
    <property type="entry name" value="Ice-binding_C"/>
</dbReference>
<gene>
    <name evidence="3" type="ORF">SAMN05216333_10798</name>
</gene>
<accession>A0A1H8NGA8</accession>
<feature type="transmembrane region" description="Helical" evidence="1">
    <location>
        <begin position="215"/>
        <end position="231"/>
    </location>
</feature>
<dbReference type="EMBL" id="FODO01000007">
    <property type="protein sequence ID" value="SEO28488.1"/>
    <property type="molecule type" value="Genomic_DNA"/>
</dbReference>
<name>A0A1H8NGA8_9PROT</name>
<reference evidence="4" key="1">
    <citation type="submission" date="2016-10" db="EMBL/GenBank/DDBJ databases">
        <authorList>
            <person name="Varghese N."/>
            <person name="Submissions S."/>
        </authorList>
    </citation>
    <scope>NUCLEOTIDE SEQUENCE [LARGE SCALE GENOMIC DNA]</scope>
    <source>
        <strain evidence="4">Nm76</strain>
    </source>
</reference>
<evidence type="ECO:0000256" key="1">
    <source>
        <dbReference type="SAM" id="Phobius"/>
    </source>
</evidence>
<feature type="transmembrane region" description="Helical" evidence="1">
    <location>
        <begin position="59"/>
        <end position="79"/>
    </location>
</feature>
<dbReference type="Proteomes" id="UP000198814">
    <property type="component" value="Unassembled WGS sequence"/>
</dbReference>
<evidence type="ECO:0000259" key="2">
    <source>
        <dbReference type="Pfam" id="PF07589"/>
    </source>
</evidence>
<dbReference type="AlphaFoldDB" id="A0A1H8NGA8"/>
<dbReference type="RefSeq" id="WP_256206149.1">
    <property type="nucleotide sequence ID" value="NZ_FODO01000007.1"/>
</dbReference>
<dbReference type="STRING" id="42354.SAMN05216333_10798"/>
<proteinExistence type="predicted"/>
<sequence length="237" mass="26020">MPLLFESVVHLEQDTWSNSLFPVFYTQILMPMLLPRASGLVRSIIKKEYFMLYTFTHSVMRLVAALIVSGGVSLSAYAFPIAAPGSEGLKVIATGGEIIATYEGNSASFSNDLYLGSTFIFNNHATPVGTSVSLGTFAAGTELMFRMHVNDTGHDFFTGDASRNPDSHEHARVQSDWLPNTTLVSFEDLYNGPFDYNDLSFSFSNTIAAVPEPEIYAMFLAGLGLVGFCARRRKQNV</sequence>
<keyword evidence="1" id="KW-0812">Transmembrane</keyword>
<keyword evidence="1" id="KW-1133">Transmembrane helix</keyword>
<feature type="domain" description="Ice-binding protein C-terminal" evidence="2">
    <location>
        <begin position="209"/>
        <end position="233"/>
    </location>
</feature>
<evidence type="ECO:0000313" key="3">
    <source>
        <dbReference type="EMBL" id="SEO28488.1"/>
    </source>
</evidence>
<keyword evidence="1" id="KW-0472">Membrane</keyword>
<keyword evidence="4" id="KW-1185">Reference proteome</keyword>
<dbReference type="Pfam" id="PF07589">
    <property type="entry name" value="PEP-CTERM"/>
    <property type="match status" value="1"/>
</dbReference>